<feature type="transmembrane region" description="Helical" evidence="1">
    <location>
        <begin position="252"/>
        <end position="272"/>
    </location>
</feature>
<reference evidence="3" key="1">
    <citation type="journal article" date="2019" name="Int. J. Syst. Evol. Microbiol.">
        <title>The Global Catalogue of Microorganisms (GCM) 10K type strain sequencing project: providing services to taxonomists for standard genome sequencing and annotation.</title>
        <authorList>
            <consortium name="The Broad Institute Genomics Platform"/>
            <consortium name="The Broad Institute Genome Sequencing Center for Infectious Disease"/>
            <person name="Wu L."/>
            <person name="Ma J."/>
        </authorList>
    </citation>
    <scope>NUCLEOTIDE SEQUENCE [LARGE SCALE GENOMIC DNA]</scope>
    <source>
        <strain evidence="3">JCM 6238</strain>
    </source>
</reference>
<sequence length="360" mass="38495">MTAGPETDRDAREAPSSPRFLRRAALVLVVLTPLVAELALGSTPIRMAWLVLLWMPIYGAGVLLIRELAVRRGRGWPSILLLAVAYELLEDGIGLQALTSPHLYGAADWGARILGFNLPYWFANTAYHAVFTVAVPIALTQMLFPSHRRRPYVGRFGLAVTAAVMALGVLVLRVSVPPSEDPGYQAPMPFVLGCVAVIVAIGVLALTAVPRSAPQRIDADVPRPAVLALASGAATLVFFALVFPMFGARQPAFTSGLFVLVPLALAFIGIALGYRYLTRLSHSSEWSERHSLALIGGALVAHSFGGMVIMADTAIDRAGLAVIILATIAGWALLDRRLRRREGSAPVRDRLRGKTSAPAG</sequence>
<feature type="transmembrane region" description="Helical" evidence="1">
    <location>
        <begin position="188"/>
        <end position="209"/>
    </location>
</feature>
<keyword evidence="3" id="KW-1185">Reference proteome</keyword>
<feature type="transmembrane region" description="Helical" evidence="1">
    <location>
        <begin position="221"/>
        <end position="246"/>
    </location>
</feature>
<keyword evidence="1" id="KW-0472">Membrane</keyword>
<evidence type="ECO:0000256" key="1">
    <source>
        <dbReference type="SAM" id="Phobius"/>
    </source>
</evidence>
<comment type="caution">
    <text evidence="2">The sequence shown here is derived from an EMBL/GenBank/DDBJ whole genome shotgun (WGS) entry which is preliminary data.</text>
</comment>
<proteinExistence type="predicted"/>
<protein>
    <submittedName>
        <fullName evidence="2">Uncharacterized protein</fullName>
    </submittedName>
</protein>
<dbReference type="Proteomes" id="UP001501584">
    <property type="component" value="Unassembled WGS sequence"/>
</dbReference>
<name>A0ABP5S8M4_9ACTN</name>
<feature type="transmembrane region" description="Helical" evidence="1">
    <location>
        <begin position="77"/>
        <end position="98"/>
    </location>
</feature>
<feature type="transmembrane region" description="Helical" evidence="1">
    <location>
        <begin position="20"/>
        <end position="41"/>
    </location>
</feature>
<feature type="transmembrane region" description="Helical" evidence="1">
    <location>
        <begin position="317"/>
        <end position="334"/>
    </location>
</feature>
<accession>A0ABP5S8M4</accession>
<feature type="transmembrane region" description="Helical" evidence="1">
    <location>
        <begin position="47"/>
        <end position="65"/>
    </location>
</feature>
<feature type="transmembrane region" description="Helical" evidence="1">
    <location>
        <begin position="292"/>
        <end position="311"/>
    </location>
</feature>
<gene>
    <name evidence="2" type="ORF">GCM10010403_12260</name>
</gene>
<dbReference type="RefSeq" id="WP_310285730.1">
    <property type="nucleotide sequence ID" value="NZ_BAAASX010000002.1"/>
</dbReference>
<dbReference type="EMBL" id="BAAASX010000002">
    <property type="protein sequence ID" value="GAA2323705.1"/>
    <property type="molecule type" value="Genomic_DNA"/>
</dbReference>
<evidence type="ECO:0000313" key="3">
    <source>
        <dbReference type="Proteomes" id="UP001501584"/>
    </source>
</evidence>
<organism evidence="2 3">
    <name type="scientific">Glycomyces rutgersensis</name>
    <dbReference type="NCBI Taxonomy" id="58115"/>
    <lineage>
        <taxon>Bacteria</taxon>
        <taxon>Bacillati</taxon>
        <taxon>Actinomycetota</taxon>
        <taxon>Actinomycetes</taxon>
        <taxon>Glycomycetales</taxon>
        <taxon>Glycomycetaceae</taxon>
        <taxon>Glycomyces</taxon>
    </lineage>
</organism>
<feature type="transmembrane region" description="Helical" evidence="1">
    <location>
        <begin position="118"/>
        <end position="144"/>
    </location>
</feature>
<feature type="transmembrane region" description="Helical" evidence="1">
    <location>
        <begin position="156"/>
        <end position="176"/>
    </location>
</feature>
<evidence type="ECO:0000313" key="2">
    <source>
        <dbReference type="EMBL" id="GAA2323705.1"/>
    </source>
</evidence>
<keyword evidence="1" id="KW-1133">Transmembrane helix</keyword>
<keyword evidence="1" id="KW-0812">Transmembrane</keyword>